<evidence type="ECO:0000313" key="3">
    <source>
        <dbReference type="Proteomes" id="UP000199382"/>
    </source>
</evidence>
<sequence length="250" mass="28235">MRGGGAACCWRRLWLRPALRQPRRFRCNPFEGVDDPWPRSGRAHHRCGRRRRRARCWAVGRRLAIMSPWKLQILPIRPAQPVPQHTVLRFGIALPQHPRRVPRNTGGRPGHHPCCDQRPLSERGPNGWTQYSSLRKKKYAFDMVGEHTTRKQFPGPFSPLQPAAGPLGPSTNSRLSSSRGLVQTCAATRTLQFLVLRSAIVRLLRYPAMLHTGVGGVEAGDDDCRELFLNAACPNRTSRYAQEMEVAGRV</sequence>
<gene>
    <name evidence="2" type="ORF">SAMN04488026_103442</name>
</gene>
<dbReference type="EMBL" id="FNEK01000034">
    <property type="protein sequence ID" value="SDK22668.1"/>
    <property type="molecule type" value="Genomic_DNA"/>
</dbReference>
<dbReference type="STRING" id="571298.SAMN04488026_103442"/>
<name>A0A1G9A5U1_9RHOB</name>
<organism evidence="2 3">
    <name type="scientific">Aliiruegeria lutimaris</name>
    <dbReference type="NCBI Taxonomy" id="571298"/>
    <lineage>
        <taxon>Bacteria</taxon>
        <taxon>Pseudomonadati</taxon>
        <taxon>Pseudomonadota</taxon>
        <taxon>Alphaproteobacteria</taxon>
        <taxon>Rhodobacterales</taxon>
        <taxon>Roseobacteraceae</taxon>
        <taxon>Aliiruegeria</taxon>
    </lineage>
</organism>
<accession>A0A1G9A5U1</accession>
<feature type="region of interest" description="Disordered" evidence="1">
    <location>
        <begin position="151"/>
        <end position="175"/>
    </location>
</feature>
<dbReference type="Proteomes" id="UP000199382">
    <property type="component" value="Unassembled WGS sequence"/>
</dbReference>
<proteinExistence type="predicted"/>
<reference evidence="2 3" key="1">
    <citation type="submission" date="2016-10" db="EMBL/GenBank/DDBJ databases">
        <authorList>
            <person name="de Groot N.N."/>
        </authorList>
    </citation>
    <scope>NUCLEOTIDE SEQUENCE [LARGE SCALE GENOMIC DNA]</scope>
    <source>
        <strain evidence="2 3">DSM 25294</strain>
    </source>
</reference>
<protein>
    <submittedName>
        <fullName evidence="2">Uncharacterized protein</fullName>
    </submittedName>
</protein>
<dbReference type="AlphaFoldDB" id="A0A1G9A5U1"/>
<evidence type="ECO:0000256" key="1">
    <source>
        <dbReference type="SAM" id="MobiDB-lite"/>
    </source>
</evidence>
<evidence type="ECO:0000313" key="2">
    <source>
        <dbReference type="EMBL" id="SDK22668.1"/>
    </source>
</evidence>
<keyword evidence="3" id="KW-1185">Reference proteome</keyword>